<proteinExistence type="inferred from homology"/>
<comment type="caution">
    <text evidence="4">The sequence shown here is derived from an EMBL/GenBank/DDBJ whole genome shotgun (WGS) entry which is preliminary data.</text>
</comment>
<evidence type="ECO:0000313" key="5">
    <source>
        <dbReference type="Proteomes" id="UP000268096"/>
    </source>
</evidence>
<dbReference type="GO" id="GO:0005886">
    <property type="term" value="C:plasma membrane"/>
    <property type="evidence" value="ECO:0007669"/>
    <property type="project" value="TreeGrafter"/>
</dbReference>
<dbReference type="GO" id="GO:0089705">
    <property type="term" value="P:protein localization to outer membrane"/>
    <property type="evidence" value="ECO:0007669"/>
    <property type="project" value="TreeGrafter"/>
</dbReference>
<protein>
    <submittedName>
        <fullName evidence="4">ABC transporter</fullName>
    </submittedName>
</protein>
<comment type="similarity">
    <text evidence="1">Belongs to the ABC transporter superfamily.</text>
</comment>
<dbReference type="PANTHER" id="PTHR24220:SF689">
    <property type="entry name" value="LIPOPROTEIN-RELEASING SYSTEM ATP-BINDING PROTEIN LOLD"/>
    <property type="match status" value="1"/>
</dbReference>
<accession>A0A0Q0A9R7</accession>
<keyword evidence="2" id="KW-0547">Nucleotide-binding</keyword>
<dbReference type="SMART" id="SM00382">
    <property type="entry name" value="AAA"/>
    <property type="match status" value="1"/>
</dbReference>
<reference evidence="4 5" key="1">
    <citation type="submission" date="2018-08" db="EMBL/GenBank/DDBJ databases">
        <title>Recombination of ecologically and evolutionarily significant loci maintains genetic cohesion in the Pseudomonas syringae species complex.</title>
        <authorList>
            <person name="Dillon M."/>
            <person name="Thakur S."/>
            <person name="Almeida R.N.D."/>
            <person name="Weir B.S."/>
            <person name="Guttman D.S."/>
        </authorList>
    </citation>
    <scope>NUCLEOTIDE SEQUENCE [LARGE SCALE GENOMIC DNA]</scope>
    <source>
        <strain evidence="4 5">ICMP 16926</strain>
    </source>
</reference>
<sequence length="230" mass="24702">MLQIKGLNVQRGSGVQAHRVQLPELSLTRGQVVAITGESGCGKSTLLEALGLLLAPESVAHYCLDGMDIAALLKADDQPALADVRARSLGFVLQSGGLLPFLNARDNINLPRRLLGLVSKSDHVERAIAALHLETLLDQFPQALSIGERQRVACVRAIAHQPRLILADEPTAALDPHNARQLFELLLGLVAELGLSALIVSHDWQLVNSFGITRLNAVSLPGVTRFETSL</sequence>
<dbReference type="RefSeq" id="WP_024651658.1">
    <property type="nucleotide sequence ID" value="NZ_LJRH01000115.1"/>
</dbReference>
<dbReference type="AlphaFoldDB" id="A0A0Q0A9R7"/>
<dbReference type="InterPro" id="IPR027417">
    <property type="entry name" value="P-loop_NTPase"/>
</dbReference>
<dbReference type="InterPro" id="IPR003593">
    <property type="entry name" value="AAA+_ATPase"/>
</dbReference>
<dbReference type="Pfam" id="PF00005">
    <property type="entry name" value="ABC_tran"/>
    <property type="match status" value="1"/>
</dbReference>
<organism evidence="4 5">
    <name type="scientific">Pseudomonas syringae pv. solidagae</name>
    <dbReference type="NCBI Taxonomy" id="264458"/>
    <lineage>
        <taxon>Bacteria</taxon>
        <taxon>Pseudomonadati</taxon>
        <taxon>Pseudomonadota</taxon>
        <taxon>Gammaproteobacteria</taxon>
        <taxon>Pseudomonadales</taxon>
        <taxon>Pseudomonadaceae</taxon>
        <taxon>Pseudomonas</taxon>
        <taxon>Pseudomonas syringae</taxon>
    </lineage>
</organism>
<dbReference type="GO" id="GO:0044874">
    <property type="term" value="P:lipoprotein localization to outer membrane"/>
    <property type="evidence" value="ECO:0007669"/>
    <property type="project" value="TreeGrafter"/>
</dbReference>
<evidence type="ECO:0000256" key="2">
    <source>
        <dbReference type="ARBA" id="ARBA00022741"/>
    </source>
</evidence>
<dbReference type="SUPFAM" id="SSF52540">
    <property type="entry name" value="P-loop containing nucleoside triphosphate hydrolases"/>
    <property type="match status" value="1"/>
</dbReference>
<gene>
    <name evidence="4" type="ORF">ALP48_00819</name>
</gene>
<dbReference type="PANTHER" id="PTHR24220">
    <property type="entry name" value="IMPORT ATP-BINDING PROTEIN"/>
    <property type="match status" value="1"/>
</dbReference>
<dbReference type="PROSITE" id="PS50893">
    <property type="entry name" value="ABC_TRANSPORTER_2"/>
    <property type="match status" value="1"/>
</dbReference>
<dbReference type="EMBL" id="RBTH01000240">
    <property type="protein sequence ID" value="RMT43943.1"/>
    <property type="molecule type" value="Genomic_DNA"/>
</dbReference>
<evidence type="ECO:0000256" key="3">
    <source>
        <dbReference type="ARBA" id="ARBA00022840"/>
    </source>
</evidence>
<dbReference type="Proteomes" id="UP000268096">
    <property type="component" value="Unassembled WGS sequence"/>
</dbReference>
<dbReference type="InterPro" id="IPR015854">
    <property type="entry name" value="ABC_transpr_LolD-like"/>
</dbReference>
<dbReference type="Gene3D" id="3.40.50.300">
    <property type="entry name" value="P-loop containing nucleotide triphosphate hydrolases"/>
    <property type="match status" value="1"/>
</dbReference>
<dbReference type="GO" id="GO:0016887">
    <property type="term" value="F:ATP hydrolysis activity"/>
    <property type="evidence" value="ECO:0007669"/>
    <property type="project" value="InterPro"/>
</dbReference>
<evidence type="ECO:0000256" key="1">
    <source>
        <dbReference type="ARBA" id="ARBA00005417"/>
    </source>
</evidence>
<dbReference type="InterPro" id="IPR003439">
    <property type="entry name" value="ABC_transporter-like_ATP-bd"/>
</dbReference>
<name>A0A0Q0A9R7_PSESX</name>
<keyword evidence="3" id="KW-0067">ATP-binding</keyword>
<dbReference type="GO" id="GO:0022857">
    <property type="term" value="F:transmembrane transporter activity"/>
    <property type="evidence" value="ECO:0007669"/>
    <property type="project" value="TreeGrafter"/>
</dbReference>
<dbReference type="GO" id="GO:0005524">
    <property type="term" value="F:ATP binding"/>
    <property type="evidence" value="ECO:0007669"/>
    <property type="project" value="UniProtKB-KW"/>
</dbReference>
<evidence type="ECO:0000313" key="4">
    <source>
        <dbReference type="EMBL" id="RMT43943.1"/>
    </source>
</evidence>